<evidence type="ECO:0000256" key="5">
    <source>
        <dbReference type="SAM" id="SignalP"/>
    </source>
</evidence>
<dbReference type="EMBL" id="QDKH01000009">
    <property type="protein sequence ID" value="PWC16435.1"/>
    <property type="molecule type" value="Genomic_DNA"/>
</dbReference>
<dbReference type="Proteomes" id="UP000296159">
    <property type="component" value="Unassembled WGS sequence"/>
</dbReference>
<accession>A0A2U1U449</accession>
<gene>
    <name evidence="7" type="ORF">DDT56_10205</name>
</gene>
<keyword evidence="3" id="KW-0813">Transport</keyword>
<dbReference type="CDD" id="cd08504">
    <property type="entry name" value="PBP2_OppA"/>
    <property type="match status" value="1"/>
</dbReference>
<dbReference type="Pfam" id="PF00496">
    <property type="entry name" value="SBP_bac_5"/>
    <property type="match status" value="1"/>
</dbReference>
<dbReference type="GO" id="GO:0015833">
    <property type="term" value="P:peptide transport"/>
    <property type="evidence" value="ECO:0007669"/>
    <property type="project" value="TreeGrafter"/>
</dbReference>
<dbReference type="Gene3D" id="3.90.76.10">
    <property type="entry name" value="Dipeptide-binding Protein, Domain 1"/>
    <property type="match status" value="1"/>
</dbReference>
<dbReference type="GO" id="GO:0043190">
    <property type="term" value="C:ATP-binding cassette (ABC) transporter complex"/>
    <property type="evidence" value="ECO:0007669"/>
    <property type="project" value="InterPro"/>
</dbReference>
<dbReference type="RefSeq" id="WP_136166328.1">
    <property type="nucleotide sequence ID" value="NZ_KZ819077.1"/>
</dbReference>
<evidence type="ECO:0000256" key="1">
    <source>
        <dbReference type="ARBA" id="ARBA00004196"/>
    </source>
</evidence>
<dbReference type="InterPro" id="IPR030678">
    <property type="entry name" value="Peptide/Ni-bd"/>
</dbReference>
<comment type="caution">
    <text evidence="7">The sequence shown here is derived from an EMBL/GenBank/DDBJ whole genome shotgun (WGS) entry which is preliminary data.</text>
</comment>
<comment type="subcellular location">
    <subcellularLocation>
        <location evidence="1">Cell envelope</location>
    </subcellularLocation>
</comment>
<sequence>MTITPKRILTYLLLLLGSALWAAGSQAAPARQALNWVIEAELPTADSVRSYDTLSVSQIELFGEGLYKLGQDNAIIPALAVGEPQISDDGTVYTIRLKDGLKWSNGDPLTARDFVFAWRRLLTPATAAQNASTFYNIKNAKAINSGEADPATLGIAALSDTELQVTLEYPNPYFLAALASSANLFPQNEAFVTAKGAAYGTSSENTLSNGPFVLTDWDGLGLTWRYVKNDNYHDKTAVKLDELTVQVVKETSTGINLYESGAVDAAKIDGDYIRHYRRDPAYLSVPTLRASNLELGISSSPVLQNENVRKALSLAIDRKELTGSILADGSLPLTSTIPQGIAANPTSGVDFAQEAGDLAPTDKAQAKALWQKAKQELGRNAITLELITSDFDEAKRTGEYLQSQLSSTLDGLTISLSSVPTKVRFDKMMSYKFDLALGGWTGEFDPVTYLNLFYSTYEHNHSRFKDAAFDTLIDKIKTTDATDPGQRWASLQQANKFVLDRALTIPLYQGSKNYLINPKLKGVITRSMGTPIDITRAYFED</sequence>
<dbReference type="Gene3D" id="3.10.105.10">
    <property type="entry name" value="Dipeptide-binding Protein, Domain 3"/>
    <property type="match status" value="1"/>
</dbReference>
<dbReference type="FunFam" id="3.10.105.10:FF:000001">
    <property type="entry name" value="Oligopeptide ABC transporter, oligopeptide-binding protein"/>
    <property type="match status" value="1"/>
</dbReference>
<protein>
    <submittedName>
        <fullName evidence="7">Peptide ABC transporter substrate-binding protein</fullName>
    </submittedName>
</protein>
<keyword evidence="4 5" id="KW-0732">Signal</keyword>
<dbReference type="AlphaFoldDB" id="A0A2U1U449"/>
<dbReference type="InterPro" id="IPR023765">
    <property type="entry name" value="SBP_5_CS"/>
</dbReference>
<dbReference type="PANTHER" id="PTHR30290">
    <property type="entry name" value="PERIPLASMIC BINDING COMPONENT OF ABC TRANSPORTER"/>
    <property type="match status" value="1"/>
</dbReference>
<evidence type="ECO:0000256" key="4">
    <source>
        <dbReference type="ARBA" id="ARBA00022729"/>
    </source>
</evidence>
<dbReference type="PANTHER" id="PTHR30290:SF10">
    <property type="entry name" value="PERIPLASMIC OLIGOPEPTIDE-BINDING PROTEIN-RELATED"/>
    <property type="match status" value="1"/>
</dbReference>
<dbReference type="InterPro" id="IPR000914">
    <property type="entry name" value="SBP_5_dom"/>
</dbReference>
<dbReference type="PIRSF" id="PIRSF002741">
    <property type="entry name" value="MppA"/>
    <property type="match status" value="1"/>
</dbReference>
<evidence type="ECO:0000256" key="3">
    <source>
        <dbReference type="ARBA" id="ARBA00022448"/>
    </source>
</evidence>
<dbReference type="FunFam" id="3.90.76.10:FF:000001">
    <property type="entry name" value="Oligopeptide ABC transporter substrate-binding protein"/>
    <property type="match status" value="1"/>
</dbReference>
<evidence type="ECO:0000256" key="2">
    <source>
        <dbReference type="ARBA" id="ARBA00005695"/>
    </source>
</evidence>
<feature type="signal peptide" evidence="5">
    <location>
        <begin position="1"/>
        <end position="27"/>
    </location>
</feature>
<dbReference type="GO" id="GO:1904680">
    <property type="term" value="F:peptide transmembrane transporter activity"/>
    <property type="evidence" value="ECO:0007669"/>
    <property type="project" value="TreeGrafter"/>
</dbReference>
<name>A0A2U1U449_9GAMM</name>
<reference evidence="7 8" key="1">
    <citation type="submission" date="2018-04" db="EMBL/GenBank/DDBJ databases">
        <title>Brenneria corticis sp.nov.</title>
        <authorList>
            <person name="Li Y."/>
        </authorList>
    </citation>
    <scope>NUCLEOTIDE SEQUENCE [LARGE SCALE GENOMIC DNA]</scope>
    <source>
        <strain evidence="7 8">CFCC 11842</strain>
    </source>
</reference>
<organism evidence="7 8">
    <name type="scientific">Brenneria corticis</name>
    <dbReference type="NCBI Taxonomy" id="2173106"/>
    <lineage>
        <taxon>Bacteria</taxon>
        <taxon>Pseudomonadati</taxon>
        <taxon>Pseudomonadota</taxon>
        <taxon>Gammaproteobacteria</taxon>
        <taxon>Enterobacterales</taxon>
        <taxon>Pectobacteriaceae</taxon>
        <taxon>Brenneria</taxon>
    </lineage>
</organism>
<feature type="domain" description="Solute-binding protein family 5" evidence="6">
    <location>
        <begin position="75"/>
        <end position="458"/>
    </location>
</feature>
<comment type="similarity">
    <text evidence="2">Belongs to the bacterial solute-binding protein 5 family.</text>
</comment>
<keyword evidence="8" id="KW-1185">Reference proteome</keyword>
<dbReference type="Gene3D" id="3.40.190.10">
    <property type="entry name" value="Periplasmic binding protein-like II"/>
    <property type="match status" value="1"/>
</dbReference>
<dbReference type="PROSITE" id="PS01040">
    <property type="entry name" value="SBP_BACTERIAL_5"/>
    <property type="match status" value="1"/>
</dbReference>
<dbReference type="InterPro" id="IPR039424">
    <property type="entry name" value="SBP_5"/>
</dbReference>
<dbReference type="SUPFAM" id="SSF53850">
    <property type="entry name" value="Periplasmic binding protein-like II"/>
    <property type="match status" value="1"/>
</dbReference>
<evidence type="ECO:0000313" key="7">
    <source>
        <dbReference type="EMBL" id="PWC16435.1"/>
    </source>
</evidence>
<evidence type="ECO:0000313" key="8">
    <source>
        <dbReference type="Proteomes" id="UP000296159"/>
    </source>
</evidence>
<evidence type="ECO:0000259" key="6">
    <source>
        <dbReference type="Pfam" id="PF00496"/>
    </source>
</evidence>
<dbReference type="GO" id="GO:0030288">
    <property type="term" value="C:outer membrane-bounded periplasmic space"/>
    <property type="evidence" value="ECO:0007669"/>
    <property type="project" value="UniProtKB-ARBA"/>
</dbReference>
<feature type="chain" id="PRO_5015589077" evidence="5">
    <location>
        <begin position="28"/>
        <end position="541"/>
    </location>
</feature>
<proteinExistence type="inferred from homology"/>